<keyword evidence="3" id="KW-0472">Membrane</keyword>
<dbReference type="Gene3D" id="3.40.50.720">
    <property type="entry name" value="NAD(P)-binding Rossmann-like Domain"/>
    <property type="match status" value="1"/>
</dbReference>
<dbReference type="GO" id="GO:0016491">
    <property type="term" value="F:oxidoreductase activity"/>
    <property type="evidence" value="ECO:0007669"/>
    <property type="project" value="UniProtKB-KW"/>
</dbReference>
<proteinExistence type="inferred from homology"/>
<dbReference type="RefSeq" id="WP_104421464.1">
    <property type="nucleotide sequence ID" value="NZ_PTJC01000007.1"/>
</dbReference>
<dbReference type="InterPro" id="IPR020904">
    <property type="entry name" value="Sc_DH/Rdtase_CS"/>
</dbReference>
<organism evidence="5 6">
    <name type="scientific">Neolewinella xylanilytica</name>
    <dbReference type="NCBI Taxonomy" id="1514080"/>
    <lineage>
        <taxon>Bacteria</taxon>
        <taxon>Pseudomonadati</taxon>
        <taxon>Bacteroidota</taxon>
        <taxon>Saprospiria</taxon>
        <taxon>Saprospirales</taxon>
        <taxon>Lewinellaceae</taxon>
        <taxon>Neolewinella</taxon>
    </lineage>
</organism>
<sequence>MSTTQFERPRTIVITGASAGIGRAIAREFAKEHARIGLIARNKEGLEAARREVEALGGEALVLPLDVSDFRALDEAASKVEETYGPIDVWVNNAMNSVLGLFKDIDMDEFKRVTEVTYLGVVYGTKCALKRMQPRNRGSIVFVGSALAYRGIPLQTAYCGAKHAIEGFYDSIRSELKHEKSNVKTTMVQLPGINTPQFNMVRNKLTKQPRPMGTIYQPEVAARAVVSAANTNDREYYVGLPAVQTILGSKLFPGLMDLFLGKTAVEGQQTEEAATHSQDYLFETVPGDHGSHGDFDDKAKKSGIVMKGSTVRVLASAVVFGTVIAATSLITSSINRR</sequence>
<evidence type="ECO:0000256" key="2">
    <source>
        <dbReference type="ARBA" id="ARBA00023002"/>
    </source>
</evidence>
<dbReference type="InterPro" id="IPR057326">
    <property type="entry name" value="KR_dom"/>
</dbReference>
<dbReference type="SMART" id="SM00822">
    <property type="entry name" value="PKS_KR"/>
    <property type="match status" value="1"/>
</dbReference>
<dbReference type="PANTHER" id="PTHR44196">
    <property type="entry name" value="DEHYDROGENASE/REDUCTASE SDR FAMILY MEMBER 7B"/>
    <property type="match status" value="1"/>
</dbReference>
<dbReference type="NCBIfam" id="NF005495">
    <property type="entry name" value="PRK07109.1"/>
    <property type="match status" value="1"/>
</dbReference>
<name>A0A2S6I1B6_9BACT</name>
<feature type="transmembrane region" description="Helical" evidence="3">
    <location>
        <begin position="313"/>
        <end position="334"/>
    </location>
</feature>
<comment type="caution">
    <text evidence="5">The sequence shown here is derived from an EMBL/GenBank/DDBJ whole genome shotgun (WGS) entry which is preliminary data.</text>
</comment>
<gene>
    <name evidence="5" type="ORF">CLV84_3909</name>
</gene>
<evidence type="ECO:0000256" key="1">
    <source>
        <dbReference type="ARBA" id="ARBA00006484"/>
    </source>
</evidence>
<feature type="domain" description="Ketoreductase" evidence="4">
    <location>
        <begin position="10"/>
        <end position="196"/>
    </location>
</feature>
<evidence type="ECO:0000259" key="4">
    <source>
        <dbReference type="SMART" id="SM00822"/>
    </source>
</evidence>
<keyword evidence="3" id="KW-1133">Transmembrane helix</keyword>
<reference evidence="5 6" key="1">
    <citation type="submission" date="2018-02" db="EMBL/GenBank/DDBJ databases">
        <title>Genomic Encyclopedia of Archaeal and Bacterial Type Strains, Phase II (KMG-II): from individual species to whole genera.</title>
        <authorList>
            <person name="Goeker M."/>
        </authorList>
    </citation>
    <scope>NUCLEOTIDE SEQUENCE [LARGE SCALE GENOMIC DNA]</scope>
    <source>
        <strain evidence="5 6">DSM 29526</strain>
    </source>
</reference>
<protein>
    <submittedName>
        <fullName evidence="5">Short-subunit dehydrogenase</fullName>
    </submittedName>
</protein>
<dbReference type="AlphaFoldDB" id="A0A2S6I1B6"/>
<evidence type="ECO:0000313" key="6">
    <source>
        <dbReference type="Proteomes" id="UP000237662"/>
    </source>
</evidence>
<dbReference type="GO" id="GO:0016020">
    <property type="term" value="C:membrane"/>
    <property type="evidence" value="ECO:0007669"/>
    <property type="project" value="TreeGrafter"/>
</dbReference>
<dbReference type="PROSITE" id="PS00061">
    <property type="entry name" value="ADH_SHORT"/>
    <property type="match status" value="1"/>
</dbReference>
<dbReference type="EMBL" id="PTJC01000007">
    <property type="protein sequence ID" value="PPK84746.1"/>
    <property type="molecule type" value="Genomic_DNA"/>
</dbReference>
<dbReference type="PANTHER" id="PTHR44196:SF1">
    <property type="entry name" value="DEHYDROGENASE_REDUCTASE SDR FAMILY MEMBER 7B"/>
    <property type="match status" value="1"/>
</dbReference>
<evidence type="ECO:0000256" key="3">
    <source>
        <dbReference type="SAM" id="Phobius"/>
    </source>
</evidence>
<evidence type="ECO:0000313" key="5">
    <source>
        <dbReference type="EMBL" id="PPK84746.1"/>
    </source>
</evidence>
<dbReference type="PRINTS" id="PR00081">
    <property type="entry name" value="GDHRDH"/>
</dbReference>
<dbReference type="OrthoDB" id="9775296at2"/>
<dbReference type="SUPFAM" id="SSF51735">
    <property type="entry name" value="NAD(P)-binding Rossmann-fold domains"/>
    <property type="match status" value="1"/>
</dbReference>
<comment type="similarity">
    <text evidence="1">Belongs to the short-chain dehydrogenases/reductases (SDR) family.</text>
</comment>
<dbReference type="Pfam" id="PF00106">
    <property type="entry name" value="adh_short"/>
    <property type="match status" value="1"/>
</dbReference>
<keyword evidence="3" id="KW-0812">Transmembrane</keyword>
<dbReference type="InterPro" id="IPR036291">
    <property type="entry name" value="NAD(P)-bd_dom_sf"/>
</dbReference>
<dbReference type="Proteomes" id="UP000237662">
    <property type="component" value="Unassembled WGS sequence"/>
</dbReference>
<accession>A0A2S6I1B6</accession>
<keyword evidence="6" id="KW-1185">Reference proteome</keyword>
<keyword evidence="2" id="KW-0560">Oxidoreductase</keyword>
<dbReference type="InterPro" id="IPR002347">
    <property type="entry name" value="SDR_fam"/>
</dbReference>